<dbReference type="Proteomes" id="UP001227317">
    <property type="component" value="Unassembled WGS sequence"/>
</dbReference>
<organism evidence="1 2">
    <name type="scientific">Azospirillum isscasi</name>
    <dbReference type="NCBI Taxonomy" id="3053926"/>
    <lineage>
        <taxon>Bacteria</taxon>
        <taxon>Pseudomonadati</taxon>
        <taxon>Pseudomonadota</taxon>
        <taxon>Alphaproteobacteria</taxon>
        <taxon>Rhodospirillales</taxon>
        <taxon>Azospirillaceae</taxon>
        <taxon>Azospirillum</taxon>
    </lineage>
</organism>
<name>A0ABU0WQU9_9PROT</name>
<gene>
    <name evidence="1" type="ORF">QSG27_27965</name>
</gene>
<dbReference type="EMBL" id="JAUJFI010000273">
    <property type="protein sequence ID" value="MDQ2106556.1"/>
    <property type="molecule type" value="Genomic_DNA"/>
</dbReference>
<proteinExistence type="predicted"/>
<sequence>MLTPANTPPTETGTLATTGRHYRRAADVPDDLHSESRWRALGRRIRPDARATAWVDGYPCGAALYPVAATEPLPPKKRIYGETVPGCRVVWRDSHDPGPRRFERRLARVAVTHVGKNLVEWTRPRCGRVVRARLTGSWLEITAPDGRNLVLEWRQLPPPPRSVAIDPDDMVIPW</sequence>
<evidence type="ECO:0000313" key="2">
    <source>
        <dbReference type="Proteomes" id="UP001227317"/>
    </source>
</evidence>
<keyword evidence="2" id="KW-1185">Reference proteome</keyword>
<comment type="caution">
    <text evidence="1">The sequence shown here is derived from an EMBL/GenBank/DDBJ whole genome shotgun (WGS) entry which is preliminary data.</text>
</comment>
<evidence type="ECO:0000313" key="1">
    <source>
        <dbReference type="EMBL" id="MDQ2106556.1"/>
    </source>
</evidence>
<accession>A0ABU0WQU9</accession>
<protein>
    <submittedName>
        <fullName evidence="1">Uncharacterized protein</fullName>
    </submittedName>
</protein>
<reference evidence="1 2" key="1">
    <citation type="submission" date="2023-06" db="EMBL/GenBank/DDBJ databases">
        <title>Azospirillum isscasensis sp.nov, a bacterium isolated from rhizosphere soil of rice.</title>
        <authorList>
            <person name="Wang H."/>
        </authorList>
    </citation>
    <scope>NUCLEOTIDE SEQUENCE [LARGE SCALE GENOMIC DNA]</scope>
    <source>
        <strain evidence="1 2">C340-1</strain>
    </source>
</reference>
<dbReference type="RefSeq" id="WP_306712007.1">
    <property type="nucleotide sequence ID" value="NZ_JAUJFI010000273.1"/>
</dbReference>